<proteinExistence type="predicted"/>
<evidence type="ECO:0000313" key="2">
    <source>
        <dbReference type="EMBL" id="TDT69130.1"/>
    </source>
</evidence>
<dbReference type="AlphaFoldDB" id="A0AA46DY95"/>
<feature type="transmembrane region" description="Helical" evidence="1">
    <location>
        <begin position="63"/>
        <end position="86"/>
    </location>
</feature>
<gene>
    <name evidence="2" type="ORF">EV215_1472</name>
</gene>
<comment type="caution">
    <text evidence="2">The sequence shown here is derived from an EMBL/GenBank/DDBJ whole genome shotgun (WGS) entry which is preliminary data.</text>
</comment>
<evidence type="ECO:0000313" key="3">
    <source>
        <dbReference type="Proteomes" id="UP000294678"/>
    </source>
</evidence>
<keyword evidence="1" id="KW-0812">Transmembrane</keyword>
<keyword evidence="3" id="KW-1185">Reference proteome</keyword>
<dbReference type="RefSeq" id="WP_134113342.1">
    <property type="nucleotide sequence ID" value="NZ_SOBG01000006.1"/>
</dbReference>
<protein>
    <submittedName>
        <fullName evidence="2">Uncharacterized protein</fullName>
    </submittedName>
</protein>
<reference evidence="2 3" key="1">
    <citation type="submission" date="2019-03" db="EMBL/GenBank/DDBJ databases">
        <title>Genomic Encyclopedia of Type Strains, Phase IV (KMG-IV): sequencing the most valuable type-strain genomes for metagenomic binning, comparative biology and taxonomic classification.</title>
        <authorList>
            <person name="Goeker M."/>
        </authorList>
    </citation>
    <scope>NUCLEOTIDE SEQUENCE [LARGE SCALE GENOMIC DNA]</scope>
    <source>
        <strain evidence="2 3">DSM 100055</strain>
    </source>
</reference>
<evidence type="ECO:0000256" key="1">
    <source>
        <dbReference type="SAM" id="Phobius"/>
    </source>
</evidence>
<feature type="transmembrane region" description="Helical" evidence="1">
    <location>
        <begin position="33"/>
        <end position="51"/>
    </location>
</feature>
<accession>A0AA46DY95</accession>
<dbReference type="Proteomes" id="UP000294678">
    <property type="component" value="Unassembled WGS sequence"/>
</dbReference>
<sequence length="166" mass="19490">MFFYEDLVKNVEKKEVNLDKEKYKFSLNFRTKIIKIGTGLPLILIGLYYMADIVNKKLSISAILGALIFYTGILIVQEVFTFRLIIDKKNDEIITKTFRFNISSIDSIELKKMVIPRTKKIEACLDIITVEKKQYIIPLVMNKKIEFCAILRELKREKFKIIKDDI</sequence>
<name>A0AA46DY95_9FUSO</name>
<organism evidence="2 3">
    <name type="scientific">Hypnocyclicus thermotrophus</name>
    <dbReference type="NCBI Taxonomy" id="1627895"/>
    <lineage>
        <taxon>Bacteria</taxon>
        <taxon>Fusobacteriati</taxon>
        <taxon>Fusobacteriota</taxon>
        <taxon>Fusobacteriia</taxon>
        <taxon>Fusobacteriales</taxon>
        <taxon>Fusobacteriaceae</taxon>
        <taxon>Hypnocyclicus</taxon>
    </lineage>
</organism>
<keyword evidence="1" id="KW-1133">Transmembrane helix</keyword>
<dbReference type="EMBL" id="SOBG01000006">
    <property type="protein sequence ID" value="TDT69130.1"/>
    <property type="molecule type" value="Genomic_DNA"/>
</dbReference>
<keyword evidence="1" id="KW-0472">Membrane</keyword>